<comment type="catalytic activity">
    <reaction evidence="1 7">
        <text>an N-acyl-D-glucosamine 6-phosphate = an N-acyl-D-mannosamine 6-phosphate</text>
        <dbReference type="Rhea" id="RHEA:23932"/>
        <dbReference type="ChEBI" id="CHEBI:57599"/>
        <dbReference type="ChEBI" id="CHEBI:57666"/>
        <dbReference type="EC" id="5.1.3.9"/>
    </reaction>
</comment>
<dbReference type="EMBL" id="FMYH01000001">
    <property type="protein sequence ID" value="SDB92290.1"/>
    <property type="molecule type" value="Genomic_DNA"/>
</dbReference>
<evidence type="ECO:0000256" key="7">
    <source>
        <dbReference type="HAMAP-Rule" id="MF_01235"/>
    </source>
</evidence>
<keyword evidence="5 7" id="KW-0413">Isomerase</keyword>
<dbReference type="RefSeq" id="WP_093181142.1">
    <property type="nucleotide sequence ID" value="NZ_FMYH01000001.1"/>
</dbReference>
<dbReference type="GO" id="GO:0006053">
    <property type="term" value="P:N-acetylmannosamine catabolic process"/>
    <property type="evidence" value="ECO:0007669"/>
    <property type="project" value="TreeGrafter"/>
</dbReference>
<evidence type="ECO:0000256" key="1">
    <source>
        <dbReference type="ARBA" id="ARBA00000056"/>
    </source>
</evidence>
<evidence type="ECO:0000256" key="4">
    <source>
        <dbReference type="ARBA" id="ARBA00007439"/>
    </source>
</evidence>
<evidence type="ECO:0000256" key="3">
    <source>
        <dbReference type="ARBA" id="ARBA00005081"/>
    </source>
</evidence>
<protein>
    <recommendedName>
        <fullName evidence="7">Putative N-acetylmannosamine-6-phosphate 2-epimerase</fullName>
        <ecNumber evidence="7">5.1.3.9</ecNumber>
    </recommendedName>
    <alternativeName>
        <fullName evidence="7">ManNAc-6-P epimerase</fullName>
    </alternativeName>
</protein>
<dbReference type="Proteomes" id="UP000199039">
    <property type="component" value="Unassembled WGS sequence"/>
</dbReference>
<dbReference type="EC" id="5.1.3.9" evidence="7"/>
<comment type="pathway">
    <text evidence="3 7">Amino-sugar metabolism; N-acetylneuraminate degradation; D-fructose 6-phosphate from N-acetylneuraminate: step 3/5.</text>
</comment>
<evidence type="ECO:0000256" key="6">
    <source>
        <dbReference type="ARBA" id="ARBA00023277"/>
    </source>
</evidence>
<dbReference type="AlphaFoldDB" id="A0A1G6HDF0"/>
<dbReference type="UniPathway" id="UPA00629">
    <property type="reaction ID" value="UER00682"/>
</dbReference>
<dbReference type="PANTHER" id="PTHR36204:SF1">
    <property type="entry name" value="N-ACETYLMANNOSAMINE-6-PHOSPHATE 2-EPIMERASE-RELATED"/>
    <property type="match status" value="1"/>
</dbReference>
<dbReference type="PANTHER" id="PTHR36204">
    <property type="entry name" value="N-ACETYLMANNOSAMINE-6-PHOSPHATE 2-EPIMERASE-RELATED"/>
    <property type="match status" value="1"/>
</dbReference>
<dbReference type="GO" id="GO:0019262">
    <property type="term" value="P:N-acetylneuraminate catabolic process"/>
    <property type="evidence" value="ECO:0007669"/>
    <property type="project" value="UniProtKB-UniRule"/>
</dbReference>
<comment type="similarity">
    <text evidence="4 7">Belongs to the NanE family.</text>
</comment>
<comment type="function">
    <text evidence="2 7">Converts N-acetylmannosamine-6-phosphate (ManNAc-6-P) to N-acetylglucosamine-6-phosphate (GlcNAc-6-P).</text>
</comment>
<dbReference type="NCBIfam" id="NF002231">
    <property type="entry name" value="PRK01130.1"/>
    <property type="match status" value="1"/>
</dbReference>
<name>A0A1G6HDF0_9MICO</name>
<accession>A0A1G6HDF0</accession>
<dbReference type="STRING" id="1814289.SAMN05216410_0945"/>
<dbReference type="GO" id="GO:0005829">
    <property type="term" value="C:cytosol"/>
    <property type="evidence" value="ECO:0007669"/>
    <property type="project" value="TreeGrafter"/>
</dbReference>
<evidence type="ECO:0000256" key="5">
    <source>
        <dbReference type="ARBA" id="ARBA00023235"/>
    </source>
</evidence>
<keyword evidence="9" id="KW-1185">Reference proteome</keyword>
<reference evidence="8 9" key="1">
    <citation type="submission" date="2016-09" db="EMBL/GenBank/DDBJ databases">
        <authorList>
            <person name="Capua I."/>
            <person name="De Benedictis P."/>
            <person name="Joannis T."/>
            <person name="Lombin L.H."/>
            <person name="Cattoli G."/>
        </authorList>
    </citation>
    <scope>NUCLEOTIDE SEQUENCE [LARGE SCALE GENOMIC DNA]</scope>
    <source>
        <strain evidence="8 9">ISLP-3</strain>
    </source>
</reference>
<dbReference type="HAMAP" id="MF_01235">
    <property type="entry name" value="ManNAc6P_epimer"/>
    <property type="match status" value="1"/>
</dbReference>
<dbReference type="CDD" id="cd04729">
    <property type="entry name" value="NanE"/>
    <property type="match status" value="1"/>
</dbReference>
<evidence type="ECO:0000256" key="2">
    <source>
        <dbReference type="ARBA" id="ARBA00002147"/>
    </source>
</evidence>
<dbReference type="Gene3D" id="3.20.20.70">
    <property type="entry name" value="Aldolase class I"/>
    <property type="match status" value="1"/>
</dbReference>
<dbReference type="SUPFAM" id="SSF51366">
    <property type="entry name" value="Ribulose-phoshate binding barrel"/>
    <property type="match status" value="1"/>
</dbReference>
<dbReference type="InterPro" id="IPR013785">
    <property type="entry name" value="Aldolase_TIM"/>
</dbReference>
<keyword evidence="6 7" id="KW-0119">Carbohydrate metabolism</keyword>
<dbReference type="GO" id="GO:0005975">
    <property type="term" value="P:carbohydrate metabolic process"/>
    <property type="evidence" value="ECO:0007669"/>
    <property type="project" value="UniProtKB-UniRule"/>
</dbReference>
<dbReference type="InterPro" id="IPR007260">
    <property type="entry name" value="NanE"/>
</dbReference>
<dbReference type="Pfam" id="PF04131">
    <property type="entry name" value="NanE"/>
    <property type="match status" value="1"/>
</dbReference>
<proteinExistence type="inferred from homology"/>
<evidence type="ECO:0000313" key="8">
    <source>
        <dbReference type="EMBL" id="SDB92290.1"/>
    </source>
</evidence>
<sequence length="223" mass="22355">MSDDALDAVRGQLIVSCQAAEGEPLRGPVHMSAMALTVLAGGASGLRLEGPDDVAAVRALTTAPIIGLWKITGAPVYITPTLAAVRAVAEAGADIVAVDGTGRERPDGSTFADVVDVVHREYGRLVMADVATLEEGVAAAAAGADVISTTLSGYTGGPVPAGPDLDLVSQLAAALEVPVVAEGRIGSPEEVAEALRRGAWAVVVGGAITRPAQITASFVAGTR</sequence>
<gene>
    <name evidence="7" type="primary">nanE</name>
    <name evidence="8" type="ORF">SAMN05216410_0945</name>
</gene>
<dbReference type="GO" id="GO:0047465">
    <property type="term" value="F:N-acylglucosamine-6-phosphate 2-epimerase activity"/>
    <property type="evidence" value="ECO:0007669"/>
    <property type="project" value="UniProtKB-EC"/>
</dbReference>
<organism evidence="8 9">
    <name type="scientific">Sanguibacter gelidistatuariae</name>
    <dbReference type="NCBI Taxonomy" id="1814289"/>
    <lineage>
        <taxon>Bacteria</taxon>
        <taxon>Bacillati</taxon>
        <taxon>Actinomycetota</taxon>
        <taxon>Actinomycetes</taxon>
        <taxon>Micrococcales</taxon>
        <taxon>Sanguibacteraceae</taxon>
        <taxon>Sanguibacter</taxon>
    </lineage>
</organism>
<dbReference type="InterPro" id="IPR011060">
    <property type="entry name" value="RibuloseP-bd_barrel"/>
</dbReference>
<evidence type="ECO:0000313" key="9">
    <source>
        <dbReference type="Proteomes" id="UP000199039"/>
    </source>
</evidence>
<dbReference type="OrthoDB" id="9781704at2"/>